<organism evidence="1 2">
    <name type="scientific">Lentinula edodes</name>
    <name type="common">Shiitake mushroom</name>
    <name type="synonym">Lentinus edodes</name>
    <dbReference type="NCBI Taxonomy" id="5353"/>
    <lineage>
        <taxon>Eukaryota</taxon>
        <taxon>Fungi</taxon>
        <taxon>Dikarya</taxon>
        <taxon>Basidiomycota</taxon>
        <taxon>Agaricomycotina</taxon>
        <taxon>Agaricomycetes</taxon>
        <taxon>Agaricomycetidae</taxon>
        <taxon>Agaricales</taxon>
        <taxon>Marasmiineae</taxon>
        <taxon>Omphalotaceae</taxon>
        <taxon>Lentinula</taxon>
    </lineage>
</organism>
<sequence>MAPYIKVETPFNVDRLENLLASHPNQPFVASVMRSLREGFWPFYEAEWEVESKQKLDNYVSEPQDFAALRAHRDQEVAAGRWSEALPEDFVLLPGMKVSPMFVVWQKGKPRVVMDHTGSGLNDNIPKAEGKVKYDDMHTFGQVLNDILKEHPDEELILFKSDVSKAFLNLPGHPLWQLCQVVEVDGRYHIVRRLVFGTRTSPRCWCSLSSLMCWFGSEKLGIIGLHVYMDDFYGWDFKRNLLLFHDQLRPKRQVQLLVFWDMILCPYEDKKQEHGVTLKIIGFWVDIVKGSISLSSESIQGLVADITSFLSSPKRQAALRDWQHLAGSLNWSLNVLPWARPALTEMYRKMSGKTLQFRAIPINGEVYRDLTWFSDLLQTAIGIRFVDAQRWHDSEADFVGWTDASNIGLSYVYAGNGFCYQLHPTEGSPVVDIFFRELLSILCLFHHIASKPSPPQHVLIYSDSLDSVQVLNSLSTRESSHNSILLAIAAIVLKTGIDIRVRHIAGKSNIRADLLSRLLLDDYKLQFPSERVRLFEPPRELLPARWRGCF</sequence>
<accession>A0A1Q3EP19</accession>
<comment type="caution">
    <text evidence="1">The sequence shown here is derived from an EMBL/GenBank/DDBJ whole genome shotgun (WGS) entry which is preliminary data.</text>
</comment>
<proteinExistence type="predicted"/>
<dbReference type="PANTHER" id="PTHR33050">
    <property type="entry name" value="REVERSE TRANSCRIPTASE DOMAIN-CONTAINING PROTEIN"/>
    <property type="match status" value="1"/>
</dbReference>
<dbReference type="InterPro" id="IPR043502">
    <property type="entry name" value="DNA/RNA_pol_sf"/>
</dbReference>
<dbReference type="STRING" id="5353.A0A1Q3EP19"/>
<evidence type="ECO:0000313" key="2">
    <source>
        <dbReference type="Proteomes" id="UP000188533"/>
    </source>
</evidence>
<evidence type="ECO:0000313" key="1">
    <source>
        <dbReference type="EMBL" id="GAW08957.1"/>
    </source>
</evidence>
<dbReference type="EMBL" id="BDGU01000873">
    <property type="protein sequence ID" value="GAW08957.1"/>
    <property type="molecule type" value="Genomic_DNA"/>
</dbReference>
<dbReference type="SUPFAM" id="SSF56672">
    <property type="entry name" value="DNA/RNA polymerases"/>
    <property type="match status" value="1"/>
</dbReference>
<gene>
    <name evidence="1" type="ORF">LENED_011071</name>
</gene>
<protein>
    <submittedName>
        <fullName evidence="1">DNA RNA polymerase</fullName>
    </submittedName>
</protein>
<reference evidence="1 2" key="2">
    <citation type="submission" date="2017-02" db="EMBL/GenBank/DDBJ databases">
        <title>A genome survey and senescence transcriptome analysis in Lentinula edodes.</title>
        <authorList>
            <person name="Sakamoto Y."/>
            <person name="Nakade K."/>
            <person name="Sato S."/>
            <person name="Yoshida Y."/>
            <person name="Miyazaki K."/>
            <person name="Natsume S."/>
            <person name="Konno N."/>
        </authorList>
    </citation>
    <scope>NUCLEOTIDE SEQUENCE [LARGE SCALE GENOMIC DNA]</scope>
    <source>
        <strain evidence="1 2">NBRC 111202</strain>
    </source>
</reference>
<dbReference type="PANTHER" id="PTHR33050:SF7">
    <property type="entry name" value="RIBONUCLEASE H"/>
    <property type="match status" value="1"/>
</dbReference>
<dbReference type="AlphaFoldDB" id="A0A1Q3EP19"/>
<dbReference type="Proteomes" id="UP000188533">
    <property type="component" value="Unassembled WGS sequence"/>
</dbReference>
<dbReference type="InterPro" id="IPR052055">
    <property type="entry name" value="Hepadnavirus_pol/RT"/>
</dbReference>
<name>A0A1Q3EP19_LENED</name>
<keyword evidence="2" id="KW-1185">Reference proteome</keyword>
<reference evidence="1 2" key="1">
    <citation type="submission" date="2016-08" db="EMBL/GenBank/DDBJ databases">
        <authorList>
            <consortium name="Lentinula edodes genome sequencing consortium"/>
            <person name="Sakamoto Y."/>
            <person name="Nakade K."/>
            <person name="Sato S."/>
            <person name="Yoshida Y."/>
            <person name="Miyazaki K."/>
            <person name="Natsume S."/>
            <person name="Konno N."/>
        </authorList>
    </citation>
    <scope>NUCLEOTIDE SEQUENCE [LARGE SCALE GENOMIC DNA]</scope>
    <source>
        <strain evidence="1 2">NBRC 111202</strain>
    </source>
</reference>